<evidence type="ECO:0000256" key="1">
    <source>
        <dbReference type="SAM" id="MobiDB-lite"/>
    </source>
</evidence>
<dbReference type="Proteomes" id="UP000294508">
    <property type="component" value="Unassembled WGS sequence"/>
</dbReference>
<feature type="region of interest" description="Disordered" evidence="1">
    <location>
        <begin position="61"/>
        <end position="87"/>
    </location>
</feature>
<sequence length="140" mass="15627">MAFTDEELGYLKSQPLARLATVGPDGQPDVVPVGFEYDGTYFYVGGVDPANTRKVRNVRAGHDQLELAPGRPPRHPRRGQLRPDPDCARRLTQVRAAFLRRRLVSWTKTQATAAPVTKPPRWPCQEMFGIRNEMTAVAAT</sequence>
<dbReference type="Pfam" id="PF01243">
    <property type="entry name" value="PNPOx_N"/>
    <property type="match status" value="1"/>
</dbReference>
<comment type="caution">
    <text evidence="3">The sequence shown here is derived from an EMBL/GenBank/DDBJ whole genome shotgun (WGS) entry which is preliminary data.</text>
</comment>
<dbReference type="InterPro" id="IPR011576">
    <property type="entry name" value="Pyridox_Oxase_N"/>
</dbReference>
<dbReference type="EMBL" id="SLWN01000008">
    <property type="protein sequence ID" value="TCO24757.1"/>
    <property type="molecule type" value="Genomic_DNA"/>
</dbReference>
<evidence type="ECO:0000259" key="2">
    <source>
        <dbReference type="Pfam" id="PF01243"/>
    </source>
</evidence>
<feature type="domain" description="Pyridoxamine 5'-phosphate oxidase N-terminal" evidence="2">
    <location>
        <begin position="4"/>
        <end position="61"/>
    </location>
</feature>
<keyword evidence="4" id="KW-1185">Reference proteome</keyword>
<name>A0A4R2HB33_9ACTN</name>
<proteinExistence type="predicted"/>
<reference evidence="3 4" key="1">
    <citation type="journal article" date="2015" name="Stand. Genomic Sci.">
        <title>Genomic Encyclopedia of Bacterial and Archaeal Type Strains, Phase III: the genomes of soil and plant-associated and newly described type strains.</title>
        <authorList>
            <person name="Whitman W.B."/>
            <person name="Woyke T."/>
            <person name="Klenk H.P."/>
            <person name="Zhou Y."/>
            <person name="Lilburn T.G."/>
            <person name="Beck B.J."/>
            <person name="De Vos P."/>
            <person name="Vandamme P."/>
            <person name="Eisen J.A."/>
            <person name="Garrity G."/>
            <person name="Hugenholtz P."/>
            <person name="Kyrpides N.C."/>
        </authorList>
    </citation>
    <scope>NUCLEOTIDE SEQUENCE [LARGE SCALE GENOMIC DNA]</scope>
    <source>
        <strain evidence="3 4">VKM Ac-2572</strain>
    </source>
</reference>
<dbReference type="Gene3D" id="2.30.110.10">
    <property type="entry name" value="Electron Transport, Fmn-binding Protein, Chain A"/>
    <property type="match status" value="1"/>
</dbReference>
<dbReference type="InterPro" id="IPR012349">
    <property type="entry name" value="Split_barrel_FMN-bd"/>
</dbReference>
<accession>A0A4R2HB33</accession>
<organism evidence="3 4">
    <name type="scientific">Kribbella steppae</name>
    <dbReference type="NCBI Taxonomy" id="2512223"/>
    <lineage>
        <taxon>Bacteria</taxon>
        <taxon>Bacillati</taxon>
        <taxon>Actinomycetota</taxon>
        <taxon>Actinomycetes</taxon>
        <taxon>Propionibacteriales</taxon>
        <taxon>Kribbellaceae</taxon>
        <taxon>Kribbella</taxon>
    </lineage>
</organism>
<dbReference type="AlphaFoldDB" id="A0A4R2HB33"/>
<protein>
    <submittedName>
        <fullName evidence="3">PPOX class F420-dependent enzyme/OxyR family protein</fullName>
    </submittedName>
</protein>
<evidence type="ECO:0000313" key="3">
    <source>
        <dbReference type="EMBL" id="TCO24757.1"/>
    </source>
</evidence>
<gene>
    <name evidence="3" type="ORF">EV652_108292</name>
</gene>
<evidence type="ECO:0000313" key="4">
    <source>
        <dbReference type="Proteomes" id="UP000294508"/>
    </source>
</evidence>
<dbReference type="SUPFAM" id="SSF50475">
    <property type="entry name" value="FMN-binding split barrel"/>
    <property type="match status" value="1"/>
</dbReference>